<dbReference type="EMBL" id="LQXA01000040">
    <property type="protein sequence ID" value="KZC94564.1"/>
    <property type="molecule type" value="Genomic_DNA"/>
</dbReference>
<accession>A0A154V054</accession>
<feature type="transmembrane region" description="Helical" evidence="2">
    <location>
        <begin position="21"/>
        <end position="39"/>
    </location>
</feature>
<keyword evidence="2" id="KW-0812">Transmembrane</keyword>
<feature type="transmembrane region" description="Helical" evidence="2">
    <location>
        <begin position="227"/>
        <end position="249"/>
    </location>
</feature>
<gene>
    <name evidence="4" type="ORF">AWH51_12685</name>
</gene>
<feature type="transmembrane region" description="Helical" evidence="2">
    <location>
        <begin position="185"/>
        <end position="207"/>
    </location>
</feature>
<feature type="region of interest" description="Disordered" evidence="1">
    <location>
        <begin position="151"/>
        <end position="172"/>
    </location>
</feature>
<reference evidence="4 5" key="1">
    <citation type="submission" date="2016-01" db="EMBL/GenBank/DDBJ databases">
        <title>Draft genome sequence of Clavibacter michiganensis subsp. tessellarius DOAB 609.</title>
        <authorList>
            <person name="Tambong J.T."/>
        </authorList>
    </citation>
    <scope>NUCLEOTIDE SEQUENCE [LARGE SCALE GENOMIC DNA]</scope>
    <source>
        <strain evidence="4 5">DOAB 609</strain>
    </source>
</reference>
<protein>
    <recommendedName>
        <fullName evidence="3">YdbS-like PH domain-containing protein</fullName>
    </recommendedName>
</protein>
<dbReference type="PANTHER" id="PTHR34473">
    <property type="entry name" value="UPF0699 TRANSMEMBRANE PROTEIN YDBS"/>
    <property type="match status" value="1"/>
</dbReference>
<feature type="transmembrane region" description="Helical" evidence="2">
    <location>
        <begin position="351"/>
        <end position="372"/>
    </location>
</feature>
<evidence type="ECO:0000259" key="3">
    <source>
        <dbReference type="Pfam" id="PF03703"/>
    </source>
</evidence>
<dbReference type="Proteomes" id="UP000076218">
    <property type="component" value="Unassembled WGS sequence"/>
</dbReference>
<feature type="transmembrane region" description="Helical" evidence="2">
    <location>
        <begin position="45"/>
        <end position="63"/>
    </location>
</feature>
<keyword evidence="2" id="KW-0472">Membrane</keyword>
<comment type="caution">
    <text evidence="4">The sequence shown here is derived from an EMBL/GenBank/DDBJ whole genome shotgun (WGS) entry which is preliminary data.</text>
</comment>
<feature type="compositionally biased region" description="Low complexity" evidence="1">
    <location>
        <begin position="152"/>
        <end position="161"/>
    </location>
</feature>
<keyword evidence="2" id="KW-1133">Transmembrane helix</keyword>
<dbReference type="InterPro" id="IPR005182">
    <property type="entry name" value="YdbS-like_PH"/>
</dbReference>
<organism evidence="4 5">
    <name type="scientific">Clavibacter tessellarius</name>
    <dbReference type="NCBI Taxonomy" id="31965"/>
    <lineage>
        <taxon>Bacteria</taxon>
        <taxon>Bacillati</taxon>
        <taxon>Actinomycetota</taxon>
        <taxon>Actinomycetes</taxon>
        <taxon>Micrococcales</taxon>
        <taxon>Microbacteriaceae</taxon>
        <taxon>Clavibacter</taxon>
    </lineage>
</organism>
<sequence length="498" mass="52709">MRPDRDATTFRDSPRFMAADLAGHLPSYLTLVLATLVWVPQAEPWVGRLVIPLLIALGAYRLMEPVYRWATVRYEVTGTEVRMWSGVIDARSRVLPWGSISAVETESTWALRIFGLHRVTVTQAGDASTRIVFRGVDAPTHRSLLARVRPVAGDAPSGPASVPAPPSARPDDRERTIYAASWRDLVAVTFLHARFVVLAPTLVASVWEVLQTAGADVPLADAAGGISPVLVAAIVAVVVAALATVATAVQYRGFHVGTTPAHDLVIRYGLIETRERNISAHALAGVVVQRNLLEQVLGRARLSLLTTDSGAQLGTNLILPTLPRSTVAAILREHFPDQAAAAASLVTPGPVVRSGVTAAVMGSIGAGAALVATAAGTTLAAGVLIGLGVILLSSALFRQLASRLAFDAATDQVAVTSHVVQERRTFVSALAVHTVASVRPAGSADGTWTFASLRMYAGSPRRLTAARCRESDLHALSRALVQASPRIARTKREARAAR</sequence>
<dbReference type="AlphaFoldDB" id="A0A154V054"/>
<feature type="transmembrane region" description="Helical" evidence="2">
    <location>
        <begin position="378"/>
        <end position="397"/>
    </location>
</feature>
<proteinExistence type="predicted"/>
<dbReference type="OrthoDB" id="3723404at2"/>
<feature type="domain" description="YdbS-like PH" evidence="3">
    <location>
        <begin position="69"/>
        <end position="142"/>
    </location>
</feature>
<evidence type="ECO:0000256" key="2">
    <source>
        <dbReference type="SAM" id="Phobius"/>
    </source>
</evidence>
<name>A0A154V054_9MICO</name>
<dbReference type="STRING" id="31965.AWH51_12685"/>
<dbReference type="PANTHER" id="PTHR34473:SF2">
    <property type="entry name" value="UPF0699 TRANSMEMBRANE PROTEIN YDBT"/>
    <property type="match status" value="1"/>
</dbReference>
<evidence type="ECO:0000313" key="5">
    <source>
        <dbReference type="Proteomes" id="UP000076218"/>
    </source>
</evidence>
<evidence type="ECO:0000256" key="1">
    <source>
        <dbReference type="SAM" id="MobiDB-lite"/>
    </source>
</evidence>
<evidence type="ECO:0000313" key="4">
    <source>
        <dbReference type="EMBL" id="KZC94564.1"/>
    </source>
</evidence>
<dbReference type="RefSeq" id="WP_063072081.1">
    <property type="nucleotide sequence ID" value="NZ_LQXA01000040.1"/>
</dbReference>
<dbReference type="Pfam" id="PF03703">
    <property type="entry name" value="bPH_2"/>
    <property type="match status" value="1"/>
</dbReference>